<evidence type="ECO:0000256" key="6">
    <source>
        <dbReference type="RuleBase" id="RU000406"/>
    </source>
</evidence>
<keyword evidence="4" id="KW-0732">Signal</keyword>
<evidence type="ECO:0000313" key="8">
    <source>
        <dbReference type="EMBL" id="JAG61420.1"/>
    </source>
</evidence>
<keyword evidence="5" id="KW-1015">Disulfide bond</keyword>
<protein>
    <recommendedName>
        <fullName evidence="7">Insulin-like domain-containing protein</fullName>
    </recommendedName>
</protein>
<dbReference type="PRINTS" id="PR00276">
    <property type="entry name" value="INSULINFAMLY"/>
</dbReference>
<feature type="domain" description="Insulin-like" evidence="7">
    <location>
        <begin position="46"/>
        <end position="159"/>
    </location>
</feature>
<dbReference type="InterPro" id="IPR036438">
    <property type="entry name" value="Insulin-like_sf"/>
</dbReference>
<dbReference type="GO" id="GO:0005179">
    <property type="term" value="F:hormone activity"/>
    <property type="evidence" value="ECO:0007669"/>
    <property type="project" value="InterPro"/>
</dbReference>
<feature type="non-terminal residue" evidence="8">
    <location>
        <position position="1"/>
    </location>
</feature>
<dbReference type="SMART" id="SM00078">
    <property type="entry name" value="IlGF"/>
    <property type="match status" value="1"/>
</dbReference>
<evidence type="ECO:0000256" key="4">
    <source>
        <dbReference type="ARBA" id="ARBA00022729"/>
    </source>
</evidence>
<evidence type="ECO:0000256" key="3">
    <source>
        <dbReference type="ARBA" id="ARBA00022685"/>
    </source>
</evidence>
<evidence type="ECO:0000256" key="2">
    <source>
        <dbReference type="ARBA" id="ARBA00011207"/>
    </source>
</evidence>
<proteinExistence type="inferred from homology"/>
<dbReference type="AlphaFoldDB" id="A0A0K8T8D9"/>
<dbReference type="PANTHER" id="PTHR13647">
    <property type="entry name" value="INSULIN-LIKE PEPTIDE 2-RELATED"/>
    <property type="match status" value="1"/>
</dbReference>
<name>A0A0K8T8D9_LYGHE</name>
<evidence type="ECO:0000259" key="7">
    <source>
        <dbReference type="SMART" id="SM00078"/>
    </source>
</evidence>
<sequence length="162" mass="18453">LVQLPRVSQRLDMPSQSIYVFLSLSALMCNALSSYPAEAFGKRSHQRYCGRDINEVLKLICHGVYNSMFTNKRNGGDQEIRDFGEYQVFPNERREDLTRPADMDAFVAAIQNLRYPFASKATSLTMLPRTNGIYPREKRGVYDECCKKTCSINELASYCGVN</sequence>
<dbReference type="InterPro" id="IPR016179">
    <property type="entry name" value="Insulin-like"/>
</dbReference>
<dbReference type="GO" id="GO:0005576">
    <property type="term" value="C:extracellular region"/>
    <property type="evidence" value="ECO:0007669"/>
    <property type="project" value="UniProtKB-SubCell"/>
</dbReference>
<accession>A0A0K8T8D9</accession>
<dbReference type="Pfam" id="PF00049">
    <property type="entry name" value="Insulin"/>
    <property type="match status" value="1"/>
</dbReference>
<comment type="subunit">
    <text evidence="2">Heterodimer of a B chain and an A chain linked by two disulfide bonds.</text>
</comment>
<evidence type="ECO:0000256" key="5">
    <source>
        <dbReference type="ARBA" id="ARBA00023157"/>
    </source>
</evidence>
<dbReference type="InterPro" id="IPR022353">
    <property type="entry name" value="Insulin_CS"/>
</dbReference>
<keyword evidence="6" id="KW-0964">Secreted</keyword>
<dbReference type="CDD" id="cd04366">
    <property type="entry name" value="IlGF_insulin_bombyxin_like"/>
    <property type="match status" value="1"/>
</dbReference>
<dbReference type="SUPFAM" id="SSF56994">
    <property type="entry name" value="Insulin-like"/>
    <property type="match status" value="1"/>
</dbReference>
<dbReference type="EMBL" id="GBRD01004401">
    <property type="protein sequence ID" value="JAG61420.1"/>
    <property type="molecule type" value="Transcribed_RNA"/>
</dbReference>
<dbReference type="PROSITE" id="PS00262">
    <property type="entry name" value="INSULIN"/>
    <property type="match status" value="1"/>
</dbReference>
<organism evidence="8">
    <name type="scientific">Lygus hesperus</name>
    <name type="common">Western plant bug</name>
    <dbReference type="NCBI Taxonomy" id="30085"/>
    <lineage>
        <taxon>Eukaryota</taxon>
        <taxon>Metazoa</taxon>
        <taxon>Ecdysozoa</taxon>
        <taxon>Arthropoda</taxon>
        <taxon>Hexapoda</taxon>
        <taxon>Insecta</taxon>
        <taxon>Pterygota</taxon>
        <taxon>Neoptera</taxon>
        <taxon>Paraneoptera</taxon>
        <taxon>Hemiptera</taxon>
        <taxon>Heteroptera</taxon>
        <taxon>Panheteroptera</taxon>
        <taxon>Cimicomorpha</taxon>
        <taxon>Miridae</taxon>
        <taxon>Mirini</taxon>
        <taxon>Lygus</taxon>
    </lineage>
</organism>
<dbReference type="InterPro" id="IPR022352">
    <property type="entry name" value="Ins/IGF/rlx"/>
</dbReference>
<evidence type="ECO:0000256" key="1">
    <source>
        <dbReference type="ARBA" id="ARBA00009034"/>
    </source>
</evidence>
<dbReference type="Gene3D" id="1.10.100.10">
    <property type="entry name" value="Insulin-like"/>
    <property type="match status" value="1"/>
</dbReference>
<keyword evidence="3" id="KW-0165">Cleavage on pair of basic residues</keyword>
<comment type="subcellular location">
    <subcellularLocation>
        <location evidence="6">Secreted</location>
    </subcellularLocation>
</comment>
<comment type="similarity">
    <text evidence="1 6">Belongs to the insulin family.</text>
</comment>
<dbReference type="PANTHER" id="PTHR13647:SF4">
    <property type="entry name" value="INSULIN-LIKE PEPTIDE 1-RELATED"/>
    <property type="match status" value="1"/>
</dbReference>
<reference evidence="8" key="1">
    <citation type="submission" date="2014-09" db="EMBL/GenBank/DDBJ databases">
        <authorList>
            <person name="Magalhaes I.L.F."/>
            <person name="Oliveira U."/>
            <person name="Santos F.R."/>
            <person name="Vidigal T.H.D.A."/>
            <person name="Brescovit A.D."/>
            <person name="Santos A.J."/>
        </authorList>
    </citation>
    <scope>NUCLEOTIDE SEQUENCE</scope>
</reference>